<dbReference type="RefSeq" id="WP_043063228.1">
    <property type="nucleotide sequence ID" value="NZ_BJOA01000092.1"/>
</dbReference>
<dbReference type="STRING" id="47500.AF333_29020"/>
<protein>
    <submittedName>
        <fullName evidence="2">Phage XkdN-like tail assembly chaperone protein, TAC</fullName>
    </submittedName>
</protein>
<dbReference type="EMBL" id="FNED01000028">
    <property type="protein sequence ID" value="SDJ77025.1"/>
    <property type="molecule type" value="Genomic_DNA"/>
</dbReference>
<reference evidence="1 3" key="1">
    <citation type="submission" date="2015-07" db="EMBL/GenBank/DDBJ databases">
        <title>Fjat-14205 dsm 2895.</title>
        <authorList>
            <person name="Liu B."/>
            <person name="Wang J."/>
            <person name="Zhu Y."/>
            <person name="Liu G."/>
            <person name="Chen Q."/>
            <person name="Chen Z."/>
            <person name="Lan J."/>
            <person name="Che J."/>
            <person name="Ge C."/>
            <person name="Shi H."/>
            <person name="Pan Z."/>
            <person name="Liu X."/>
        </authorList>
    </citation>
    <scope>NUCLEOTIDE SEQUENCE [LARGE SCALE GENOMIC DNA]</scope>
    <source>
        <strain evidence="1 3">DSM 2895</strain>
    </source>
</reference>
<name>A0A0D1Y751_ANEMI</name>
<gene>
    <name evidence="1" type="ORF">AF333_29020</name>
    <name evidence="2" type="ORF">SAMN04487909_12825</name>
</gene>
<keyword evidence="3" id="KW-1185">Reference proteome</keyword>
<reference evidence="2 4" key="2">
    <citation type="submission" date="2016-10" db="EMBL/GenBank/DDBJ databases">
        <authorList>
            <person name="de Groot N.N."/>
        </authorList>
    </citation>
    <scope>NUCLEOTIDE SEQUENCE [LARGE SCALE GENOMIC DNA]</scope>
    <source>
        <strain evidence="2 4">DSM 2895</strain>
    </source>
</reference>
<organism evidence="1 3">
    <name type="scientific">Aneurinibacillus migulanus</name>
    <name type="common">Bacillus migulanus</name>
    <dbReference type="NCBI Taxonomy" id="47500"/>
    <lineage>
        <taxon>Bacteria</taxon>
        <taxon>Bacillati</taxon>
        <taxon>Bacillota</taxon>
        <taxon>Bacilli</taxon>
        <taxon>Bacillales</taxon>
        <taxon>Paenibacillaceae</taxon>
        <taxon>Aneurinibacillus group</taxon>
        <taxon>Aneurinibacillus</taxon>
    </lineage>
</organism>
<dbReference type="Pfam" id="PF08890">
    <property type="entry name" value="Phage_TAC_5"/>
    <property type="match status" value="1"/>
</dbReference>
<dbReference type="Proteomes" id="UP000182836">
    <property type="component" value="Unassembled WGS sequence"/>
</dbReference>
<evidence type="ECO:0000313" key="2">
    <source>
        <dbReference type="EMBL" id="SDJ77025.1"/>
    </source>
</evidence>
<dbReference type="Gene3D" id="3.30.2220.30">
    <property type="match status" value="1"/>
</dbReference>
<dbReference type="InterPro" id="IPR038559">
    <property type="entry name" value="XkdN-like_sf"/>
</dbReference>
<dbReference type="OrthoDB" id="1807498at2"/>
<dbReference type="PATRIC" id="fig|47500.8.peg.5168"/>
<sequence>MSDMNKLMQAFMKGNAKPVQERKFQNISDRYVDEKGNPIPFVMKAIPQSYVEEIRAKHTRTDREGNEKYDAVRANAEIAVKSTKFPDFTNPELLASYGEQDPIDLAKRILSIPGEYANWISAATEVNGYTKDFEELVEDAKN</sequence>
<evidence type="ECO:0000313" key="3">
    <source>
        <dbReference type="Proteomes" id="UP000037269"/>
    </source>
</evidence>
<accession>A0A0D1Y751</accession>
<dbReference type="InterPro" id="IPR014986">
    <property type="entry name" value="XkdN-like"/>
</dbReference>
<evidence type="ECO:0000313" key="4">
    <source>
        <dbReference type="Proteomes" id="UP000182836"/>
    </source>
</evidence>
<proteinExistence type="predicted"/>
<dbReference type="Proteomes" id="UP000037269">
    <property type="component" value="Unassembled WGS sequence"/>
</dbReference>
<dbReference type="EMBL" id="LGUG01000012">
    <property type="protein sequence ID" value="KON90523.1"/>
    <property type="molecule type" value="Genomic_DNA"/>
</dbReference>
<dbReference type="AlphaFoldDB" id="A0A0D1Y751"/>
<dbReference type="GeneID" id="42309176"/>
<evidence type="ECO:0000313" key="1">
    <source>
        <dbReference type="EMBL" id="KON90523.1"/>
    </source>
</evidence>